<dbReference type="InterPro" id="IPR005511">
    <property type="entry name" value="SMP-30"/>
</dbReference>
<dbReference type="SUPFAM" id="SSF63829">
    <property type="entry name" value="Calcium-dependent phosphotriesterase"/>
    <property type="match status" value="1"/>
</dbReference>
<reference evidence="3 4" key="1">
    <citation type="submission" date="2022-04" db="EMBL/GenBank/DDBJ databases">
        <title>Paracoccus sp. YLB-12 draft genome sequence.</title>
        <authorList>
            <person name="Yu L."/>
        </authorList>
    </citation>
    <scope>NUCLEOTIDE SEQUENCE [LARGE SCALE GENOMIC DNA]</scope>
    <source>
        <strain evidence="3 4">YLB-12</strain>
    </source>
</reference>
<dbReference type="Pfam" id="PF08450">
    <property type="entry name" value="SGL"/>
    <property type="match status" value="1"/>
</dbReference>
<feature type="domain" description="SMP-30/Gluconolactonase/LRE-like region" evidence="2">
    <location>
        <begin position="11"/>
        <end position="250"/>
    </location>
</feature>
<dbReference type="Proteomes" id="UP001320702">
    <property type="component" value="Unassembled WGS sequence"/>
</dbReference>
<evidence type="ECO:0000256" key="1">
    <source>
        <dbReference type="ARBA" id="ARBA00008853"/>
    </source>
</evidence>
<sequence>MIPFDTRICELGEGPIWHPAREQFFWFDILNRRLLSRDADGAREWHFDRMASAAGWVDHDRLLIATETGLAMMDLRDGDLHEIAQIESDNPQTRSNDGRADRQGGFWIGTMGKQAEDGAGAIWRWYRGELRRLVENITIPNAICFSPDGRVAHYADTRAGKVWRQALDKDGWPQGAPALYLDCAAMGLNPDGAVIDSHGAFCVACWGAGAVIRFAADGMRIDHYEVGGRHSSCPAFGGPDMRDLLVTTAQEGVKNPDAAQGLPYLVRAAVPGHPEPRVIL</sequence>
<comment type="caution">
    <text evidence="3">The sequence shown here is derived from an EMBL/GenBank/DDBJ whole genome shotgun (WGS) entry which is preliminary data.</text>
</comment>
<dbReference type="PRINTS" id="PR01790">
    <property type="entry name" value="SMP30FAMILY"/>
</dbReference>
<accession>A0ABT2K6H2</accession>
<dbReference type="PANTHER" id="PTHR10907:SF47">
    <property type="entry name" value="REGUCALCIN"/>
    <property type="match status" value="1"/>
</dbReference>
<dbReference type="InterPro" id="IPR011042">
    <property type="entry name" value="6-blade_b-propeller_TolB-like"/>
</dbReference>
<name>A0ABT2K6H2_9RHOB</name>
<comment type="similarity">
    <text evidence="1">Belongs to the SMP-30/CGR1 family.</text>
</comment>
<keyword evidence="4" id="KW-1185">Reference proteome</keyword>
<protein>
    <submittedName>
        <fullName evidence="3">SMP-30/gluconolactonase/LRE family protein</fullName>
    </submittedName>
</protein>
<dbReference type="PANTHER" id="PTHR10907">
    <property type="entry name" value="REGUCALCIN"/>
    <property type="match status" value="1"/>
</dbReference>
<dbReference type="EMBL" id="JANAVZ010000002">
    <property type="protein sequence ID" value="MCT4332132.1"/>
    <property type="molecule type" value="Genomic_DNA"/>
</dbReference>
<organism evidence="3 4">
    <name type="scientific">Paracoccus maritimus</name>
    <dbReference type="NCBI Taxonomy" id="2933292"/>
    <lineage>
        <taxon>Bacteria</taxon>
        <taxon>Pseudomonadati</taxon>
        <taxon>Pseudomonadota</taxon>
        <taxon>Alphaproteobacteria</taxon>
        <taxon>Rhodobacterales</taxon>
        <taxon>Paracoccaceae</taxon>
        <taxon>Paracoccus</taxon>
    </lineage>
</organism>
<gene>
    <name evidence="3" type="ORF">MU516_04515</name>
</gene>
<dbReference type="Gene3D" id="2.120.10.30">
    <property type="entry name" value="TolB, C-terminal domain"/>
    <property type="match status" value="1"/>
</dbReference>
<dbReference type="RefSeq" id="WP_260276005.1">
    <property type="nucleotide sequence ID" value="NZ_JANAVZ010000002.1"/>
</dbReference>
<evidence type="ECO:0000313" key="4">
    <source>
        <dbReference type="Proteomes" id="UP001320702"/>
    </source>
</evidence>
<evidence type="ECO:0000259" key="2">
    <source>
        <dbReference type="Pfam" id="PF08450"/>
    </source>
</evidence>
<proteinExistence type="inferred from homology"/>
<evidence type="ECO:0000313" key="3">
    <source>
        <dbReference type="EMBL" id="MCT4332132.1"/>
    </source>
</evidence>
<dbReference type="InterPro" id="IPR013658">
    <property type="entry name" value="SGL"/>
</dbReference>